<protein>
    <submittedName>
        <fullName evidence="4">Sugar ABC transporter substrate-binding protein</fullName>
    </submittedName>
</protein>
<proteinExistence type="inferred from homology"/>
<comment type="subcellular location">
    <subcellularLocation>
        <location evidence="1">Cell envelope</location>
    </subcellularLocation>
</comment>
<dbReference type="GO" id="GO:0030313">
    <property type="term" value="C:cell envelope"/>
    <property type="evidence" value="ECO:0007669"/>
    <property type="project" value="UniProtKB-SubCell"/>
</dbReference>
<evidence type="ECO:0000256" key="3">
    <source>
        <dbReference type="ARBA" id="ARBA00022729"/>
    </source>
</evidence>
<keyword evidence="5" id="KW-1185">Reference proteome</keyword>
<dbReference type="Pfam" id="PF13407">
    <property type="entry name" value="Peripla_BP_4"/>
    <property type="match status" value="1"/>
</dbReference>
<evidence type="ECO:0000313" key="4">
    <source>
        <dbReference type="EMBL" id="QCI85607.1"/>
    </source>
</evidence>
<dbReference type="RefSeq" id="WP_136952453.1">
    <property type="nucleotide sequence ID" value="NZ_CP039712.1"/>
</dbReference>
<dbReference type="Gene3D" id="3.40.50.2300">
    <property type="match status" value="2"/>
</dbReference>
<dbReference type="PANTHER" id="PTHR46847">
    <property type="entry name" value="D-ALLOSE-BINDING PERIPLASMIC PROTEIN-RELATED"/>
    <property type="match status" value="1"/>
</dbReference>
<dbReference type="CDD" id="cd01536">
    <property type="entry name" value="PBP1_ABC_sugar_binding-like"/>
    <property type="match status" value="1"/>
</dbReference>
<evidence type="ECO:0000313" key="5">
    <source>
        <dbReference type="Proteomes" id="UP000298615"/>
    </source>
</evidence>
<dbReference type="PANTHER" id="PTHR46847:SF1">
    <property type="entry name" value="D-ALLOSE-BINDING PERIPLASMIC PROTEIN-RELATED"/>
    <property type="match status" value="1"/>
</dbReference>
<dbReference type="InterPro" id="IPR028082">
    <property type="entry name" value="Peripla_BP_I"/>
</dbReference>
<comment type="similarity">
    <text evidence="2">Belongs to the bacterial solute-binding protein 2 family.</text>
</comment>
<dbReference type="Proteomes" id="UP000298615">
    <property type="component" value="Chromosome"/>
</dbReference>
<dbReference type="AlphaFoldDB" id="A0A4D7CSU8"/>
<dbReference type="PROSITE" id="PS51257">
    <property type="entry name" value="PROKAR_LIPOPROTEIN"/>
    <property type="match status" value="1"/>
</dbReference>
<dbReference type="GO" id="GO:0030246">
    <property type="term" value="F:carbohydrate binding"/>
    <property type="evidence" value="ECO:0007669"/>
    <property type="project" value="UniProtKB-ARBA"/>
</dbReference>
<evidence type="ECO:0000256" key="1">
    <source>
        <dbReference type="ARBA" id="ARBA00004196"/>
    </source>
</evidence>
<dbReference type="EMBL" id="CP039712">
    <property type="protein sequence ID" value="QCI85607.1"/>
    <property type="molecule type" value="Genomic_DNA"/>
</dbReference>
<name>A0A4D7CSU8_9ENTE</name>
<evidence type="ECO:0000256" key="2">
    <source>
        <dbReference type="ARBA" id="ARBA00007639"/>
    </source>
</evidence>
<accession>A0A4D7CSU8</accession>
<dbReference type="OrthoDB" id="6196975at2"/>
<dbReference type="SUPFAM" id="SSF53822">
    <property type="entry name" value="Periplasmic binding protein-like I"/>
    <property type="match status" value="1"/>
</dbReference>
<reference evidence="4 5" key="1">
    <citation type="submission" date="2019-04" db="EMBL/GenBank/DDBJ databases">
        <title>Vagococcus sp. nov., isolated from faeces of yaks (Bos grunniens).</title>
        <authorList>
            <person name="Ge Y."/>
        </authorList>
    </citation>
    <scope>NUCLEOTIDE SEQUENCE [LARGE SCALE GENOMIC DNA]</scope>
    <source>
        <strain evidence="4 5">MN-17</strain>
    </source>
</reference>
<dbReference type="KEGG" id="vao:FA707_00870"/>
<organism evidence="4 5">
    <name type="scientific">Vagococcus zengguangii</name>
    <dbReference type="NCBI Taxonomy" id="2571750"/>
    <lineage>
        <taxon>Bacteria</taxon>
        <taxon>Bacillati</taxon>
        <taxon>Bacillota</taxon>
        <taxon>Bacilli</taxon>
        <taxon>Lactobacillales</taxon>
        <taxon>Enterococcaceae</taxon>
        <taxon>Vagococcus</taxon>
    </lineage>
</organism>
<dbReference type="InterPro" id="IPR025997">
    <property type="entry name" value="SBP_2_dom"/>
</dbReference>
<keyword evidence="3" id="KW-0732">Signal</keyword>
<gene>
    <name evidence="4" type="ORF">FA707_00870</name>
</gene>
<sequence>MMNKMKKILLGTVLLSGLALVGCSSSEDAKDSGKVEDASKTLYFVPIVDTGAYWNPMRLGAEVTAEKLGYDLVVKTSPPAEAQKNDKHIGFIKEAVANKVAGIAVSPIEQNMFKNPIKEAMDADIPVITFDADLENKEDRVAYVGTDNVLAGEDLGRNAAKEMKEKGITSGTLTIVCVDKSQPTMIAREKGLKQGFEEEMGADAKNFKWLETIQDNDQSAVSKQQLEGQITANSDLVTVFSLGSEGPDVGVMEALASQDKAGKILHYGFDYTDTWKKGIEDGRITAIVDQDAYGIGVQVIENLVKAVEGEEIDNNIPIPVNYVKADEIEAYGVEKNSQTTTKTE</sequence>